<evidence type="ECO:0000313" key="4">
    <source>
        <dbReference type="EMBL" id="QKS73152.1"/>
    </source>
</evidence>
<evidence type="ECO:0000259" key="3">
    <source>
        <dbReference type="Pfam" id="PF00881"/>
    </source>
</evidence>
<proteinExistence type="inferred from homology"/>
<accession>A0A859FK27</accession>
<evidence type="ECO:0000256" key="1">
    <source>
        <dbReference type="ARBA" id="ARBA00007118"/>
    </source>
</evidence>
<sequence length="199" mass="22288">MLTVKEAIESRRSIRKFKSEAISENDITKLFELVRLAPSAWNVQPWRYHLVTSEDVKQKLQDAAYGQKQITSAPAVIVVTSDMEDTLNNLRDVLHPGMPEERKDQEVQNLSGIFNNMSIADRGQWGLTQTNIALGFLLLTIQGMGYSSVPMLGFEAEKVKSLLEIPEHANIAAIVPFGVADEDGFPHHRHAVDTIVTRH</sequence>
<keyword evidence="2" id="KW-0560">Oxidoreductase</keyword>
<evidence type="ECO:0000256" key="2">
    <source>
        <dbReference type="ARBA" id="ARBA00023002"/>
    </source>
</evidence>
<dbReference type="PANTHER" id="PTHR43673:SF10">
    <property type="entry name" value="NADH DEHYDROGENASE_NAD(P)H NITROREDUCTASE XCC3605-RELATED"/>
    <property type="match status" value="1"/>
</dbReference>
<dbReference type="PANTHER" id="PTHR43673">
    <property type="entry name" value="NAD(P)H NITROREDUCTASE YDGI-RELATED"/>
    <property type="match status" value="1"/>
</dbReference>
<keyword evidence="5" id="KW-1185">Reference proteome</keyword>
<comment type="similarity">
    <text evidence="1">Belongs to the nitroreductase family.</text>
</comment>
<organism evidence="4 5">
    <name type="scientific">Paenalkalicoccus suaedae</name>
    <dbReference type="NCBI Taxonomy" id="2592382"/>
    <lineage>
        <taxon>Bacteria</taxon>
        <taxon>Bacillati</taxon>
        <taxon>Bacillota</taxon>
        <taxon>Bacilli</taxon>
        <taxon>Bacillales</taxon>
        <taxon>Bacillaceae</taxon>
        <taxon>Paenalkalicoccus</taxon>
    </lineage>
</organism>
<protein>
    <submittedName>
        <fullName evidence="4">Nitroreductase family protein</fullName>
    </submittedName>
</protein>
<dbReference type="Proteomes" id="UP000318138">
    <property type="component" value="Chromosome"/>
</dbReference>
<dbReference type="CDD" id="cd03370">
    <property type="entry name" value="nitroreductase"/>
    <property type="match status" value="1"/>
</dbReference>
<dbReference type="KEGG" id="psua:FLK61_24700"/>
<evidence type="ECO:0000313" key="5">
    <source>
        <dbReference type="Proteomes" id="UP000318138"/>
    </source>
</evidence>
<gene>
    <name evidence="4" type="ORF">FLK61_24700</name>
</gene>
<name>A0A859FK27_9BACI</name>
<dbReference type="GO" id="GO:0016491">
    <property type="term" value="F:oxidoreductase activity"/>
    <property type="evidence" value="ECO:0007669"/>
    <property type="project" value="UniProtKB-KW"/>
</dbReference>
<feature type="domain" description="Nitroreductase" evidence="3">
    <location>
        <begin position="8"/>
        <end position="178"/>
    </location>
</feature>
<dbReference type="InterPro" id="IPR029479">
    <property type="entry name" value="Nitroreductase"/>
</dbReference>
<dbReference type="InterPro" id="IPR000415">
    <property type="entry name" value="Nitroreductase-like"/>
</dbReference>
<dbReference type="Gene3D" id="3.40.109.10">
    <property type="entry name" value="NADH Oxidase"/>
    <property type="match status" value="1"/>
</dbReference>
<reference evidence="5" key="1">
    <citation type="submission" date="2019-07" db="EMBL/GenBank/DDBJ databases">
        <title>Bacillus alkalisoli sp. nov. isolated from saline soil.</title>
        <authorList>
            <person name="Sun J.-Q."/>
            <person name="Xu L."/>
        </authorList>
    </citation>
    <scope>NUCLEOTIDE SEQUENCE [LARGE SCALE GENOMIC DNA]</scope>
    <source>
        <strain evidence="5">M4U3P1</strain>
    </source>
</reference>
<dbReference type="EMBL" id="CP041372">
    <property type="protein sequence ID" value="QKS73152.1"/>
    <property type="molecule type" value="Genomic_DNA"/>
</dbReference>
<dbReference type="AlphaFoldDB" id="A0A859FK27"/>
<dbReference type="SUPFAM" id="SSF55469">
    <property type="entry name" value="FMN-dependent nitroreductase-like"/>
    <property type="match status" value="1"/>
</dbReference>
<dbReference type="Pfam" id="PF00881">
    <property type="entry name" value="Nitroreductase"/>
    <property type="match status" value="1"/>
</dbReference>